<dbReference type="InterPro" id="IPR036058">
    <property type="entry name" value="Kazal_dom_sf"/>
</dbReference>
<feature type="domain" description="Kazal-like" evidence="10">
    <location>
        <begin position="626"/>
        <end position="677"/>
    </location>
</feature>
<evidence type="ECO:0000256" key="7">
    <source>
        <dbReference type="ARBA" id="ARBA00023157"/>
    </source>
</evidence>
<comment type="subcellular location">
    <subcellularLocation>
        <location evidence="1">Cell membrane</location>
        <topology evidence="1">Multi-pass membrane protein</topology>
    </subcellularLocation>
</comment>
<evidence type="ECO:0000256" key="8">
    <source>
        <dbReference type="SAM" id="MobiDB-lite"/>
    </source>
</evidence>
<evidence type="ECO:0000256" key="4">
    <source>
        <dbReference type="ARBA" id="ARBA00022692"/>
    </source>
</evidence>
<keyword evidence="5 9" id="KW-1133">Transmembrane helix</keyword>
<accession>A0A9J6BYR8</accession>
<feature type="transmembrane region" description="Helical" evidence="9">
    <location>
        <begin position="348"/>
        <end position="375"/>
    </location>
</feature>
<feature type="transmembrane region" description="Helical" evidence="9">
    <location>
        <begin position="224"/>
        <end position="246"/>
    </location>
</feature>
<evidence type="ECO:0000256" key="5">
    <source>
        <dbReference type="ARBA" id="ARBA00022989"/>
    </source>
</evidence>
<evidence type="ECO:0000256" key="3">
    <source>
        <dbReference type="ARBA" id="ARBA00022475"/>
    </source>
</evidence>
<keyword evidence="6 9" id="KW-0472">Membrane</keyword>
<keyword evidence="3" id="KW-1003">Cell membrane</keyword>
<evidence type="ECO:0000259" key="10">
    <source>
        <dbReference type="PROSITE" id="PS51465"/>
    </source>
</evidence>
<feature type="transmembrane region" description="Helical" evidence="9">
    <location>
        <begin position="157"/>
        <end position="177"/>
    </location>
</feature>
<keyword evidence="7" id="KW-1015">Disulfide bond</keyword>
<dbReference type="GO" id="GO:0016323">
    <property type="term" value="C:basolateral plasma membrane"/>
    <property type="evidence" value="ECO:0007669"/>
    <property type="project" value="TreeGrafter"/>
</dbReference>
<feature type="compositionally biased region" description="Polar residues" evidence="8">
    <location>
        <begin position="928"/>
        <end position="943"/>
    </location>
</feature>
<feature type="transmembrane region" description="Helical" evidence="9">
    <location>
        <begin position="197"/>
        <end position="217"/>
    </location>
</feature>
<feature type="transmembrane region" description="Helical" evidence="9">
    <location>
        <begin position="507"/>
        <end position="529"/>
    </location>
</feature>
<feature type="transmembrane region" description="Helical" evidence="9">
    <location>
        <begin position="311"/>
        <end position="336"/>
    </location>
</feature>
<feature type="compositionally biased region" description="Polar residues" evidence="8">
    <location>
        <begin position="1"/>
        <end position="25"/>
    </location>
</feature>
<evidence type="ECO:0000256" key="1">
    <source>
        <dbReference type="ARBA" id="ARBA00004651"/>
    </source>
</evidence>
<dbReference type="GO" id="GO:0015347">
    <property type="term" value="F:sodium-independent organic anion transmembrane transporter activity"/>
    <property type="evidence" value="ECO:0007669"/>
    <property type="project" value="TreeGrafter"/>
</dbReference>
<feature type="transmembrane region" description="Helical" evidence="9">
    <location>
        <begin position="395"/>
        <end position="417"/>
    </location>
</feature>
<proteinExistence type="inferred from homology"/>
<keyword evidence="4 9" id="KW-0812">Transmembrane</keyword>
<evidence type="ECO:0000256" key="6">
    <source>
        <dbReference type="ARBA" id="ARBA00023136"/>
    </source>
</evidence>
<evidence type="ECO:0000313" key="11">
    <source>
        <dbReference type="EMBL" id="KAG5674699.1"/>
    </source>
</evidence>
<feature type="region of interest" description="Disordered" evidence="8">
    <location>
        <begin position="1"/>
        <end position="42"/>
    </location>
</feature>
<feature type="transmembrane region" description="Helical" evidence="9">
    <location>
        <begin position="729"/>
        <end position="755"/>
    </location>
</feature>
<feature type="compositionally biased region" description="Low complexity" evidence="8">
    <location>
        <begin position="444"/>
        <end position="482"/>
    </location>
</feature>
<feature type="transmembrane region" description="Helical" evidence="9">
    <location>
        <begin position="767"/>
        <end position="790"/>
    </location>
</feature>
<dbReference type="Pfam" id="PF07648">
    <property type="entry name" value="Kazal_2"/>
    <property type="match status" value="1"/>
</dbReference>
<dbReference type="Pfam" id="PF03137">
    <property type="entry name" value="OATP"/>
    <property type="match status" value="1"/>
</dbReference>
<evidence type="ECO:0000256" key="2">
    <source>
        <dbReference type="ARBA" id="ARBA00009657"/>
    </source>
</evidence>
<dbReference type="Gene3D" id="1.20.1250.20">
    <property type="entry name" value="MFS general substrate transporter like domains"/>
    <property type="match status" value="1"/>
</dbReference>
<keyword evidence="12" id="KW-1185">Reference proteome</keyword>
<dbReference type="OrthoDB" id="5062115at2759"/>
<dbReference type="PANTHER" id="PTHR11388">
    <property type="entry name" value="ORGANIC ANION TRANSPORTER"/>
    <property type="match status" value="1"/>
</dbReference>
<dbReference type="InterPro" id="IPR036259">
    <property type="entry name" value="MFS_trans_sf"/>
</dbReference>
<dbReference type="CDD" id="cd17404">
    <property type="entry name" value="MFS_SLCO5_OATP5"/>
    <property type="match status" value="1"/>
</dbReference>
<dbReference type="Proteomes" id="UP001107558">
    <property type="component" value="Chromosome 2"/>
</dbReference>
<gene>
    <name evidence="11" type="ORF">PVAND_004651</name>
</gene>
<dbReference type="InterPro" id="IPR002350">
    <property type="entry name" value="Kazal_dom"/>
</dbReference>
<comment type="caution">
    <text evidence="11">The sequence shown here is derived from an EMBL/GenBank/DDBJ whole genome shotgun (WGS) entry which is preliminary data.</text>
</comment>
<feature type="region of interest" description="Disordered" evidence="8">
    <location>
        <begin position="921"/>
        <end position="960"/>
    </location>
</feature>
<dbReference type="AlphaFoldDB" id="A0A9J6BYR8"/>
<dbReference type="NCBIfam" id="TIGR00805">
    <property type="entry name" value="oat"/>
    <property type="match status" value="1"/>
</dbReference>
<comment type="similarity">
    <text evidence="2">Belongs to the organo anion transporter (TC 2.A.60) family.</text>
</comment>
<organism evidence="11 12">
    <name type="scientific">Polypedilum vanderplanki</name>
    <name type="common">Sleeping chironomid midge</name>
    <dbReference type="NCBI Taxonomy" id="319348"/>
    <lineage>
        <taxon>Eukaryota</taxon>
        <taxon>Metazoa</taxon>
        <taxon>Ecdysozoa</taxon>
        <taxon>Arthropoda</taxon>
        <taxon>Hexapoda</taxon>
        <taxon>Insecta</taxon>
        <taxon>Pterygota</taxon>
        <taxon>Neoptera</taxon>
        <taxon>Endopterygota</taxon>
        <taxon>Diptera</taxon>
        <taxon>Nematocera</taxon>
        <taxon>Chironomoidea</taxon>
        <taxon>Chironomidae</taxon>
        <taxon>Chironominae</taxon>
        <taxon>Polypedilum</taxon>
        <taxon>Polypedilum</taxon>
    </lineage>
</organism>
<dbReference type="SUPFAM" id="SSF103473">
    <property type="entry name" value="MFS general substrate transporter"/>
    <property type="match status" value="1"/>
</dbReference>
<dbReference type="GO" id="GO:0043252">
    <property type="term" value="P:sodium-independent organic anion transport"/>
    <property type="evidence" value="ECO:0007669"/>
    <property type="project" value="TreeGrafter"/>
</dbReference>
<name>A0A9J6BYR8_POLVA</name>
<dbReference type="EMBL" id="JADBJN010000002">
    <property type="protein sequence ID" value="KAG5674699.1"/>
    <property type="molecule type" value="Genomic_DNA"/>
</dbReference>
<dbReference type="InterPro" id="IPR004156">
    <property type="entry name" value="OATP"/>
</dbReference>
<feature type="region of interest" description="Disordered" evidence="8">
    <location>
        <begin position="443"/>
        <end position="487"/>
    </location>
</feature>
<dbReference type="PROSITE" id="PS51465">
    <property type="entry name" value="KAZAL_2"/>
    <property type="match status" value="1"/>
</dbReference>
<feature type="transmembrane region" description="Helical" evidence="9">
    <location>
        <begin position="544"/>
        <end position="567"/>
    </location>
</feature>
<evidence type="ECO:0000313" key="12">
    <source>
        <dbReference type="Proteomes" id="UP001107558"/>
    </source>
</evidence>
<reference evidence="11" key="1">
    <citation type="submission" date="2021-03" db="EMBL/GenBank/DDBJ databases">
        <title>Chromosome level genome of the anhydrobiotic midge Polypedilum vanderplanki.</title>
        <authorList>
            <person name="Yoshida Y."/>
            <person name="Kikawada T."/>
            <person name="Gusev O."/>
        </authorList>
    </citation>
    <scope>NUCLEOTIDE SEQUENCE</scope>
    <source>
        <strain evidence="11">NIAS01</strain>
        <tissue evidence="11">Whole body or cell culture</tissue>
    </source>
</reference>
<evidence type="ECO:0000256" key="9">
    <source>
        <dbReference type="SAM" id="Phobius"/>
    </source>
</evidence>
<protein>
    <recommendedName>
        <fullName evidence="10">Kazal-like domain-containing protein</fullName>
    </recommendedName>
</protein>
<dbReference type="PANTHER" id="PTHR11388:SF142">
    <property type="entry name" value="SOLUTE CARRIER ORGANIC ANION TRANSPORTER FAMILY MEMBER 5A1"/>
    <property type="match status" value="1"/>
</dbReference>
<dbReference type="SUPFAM" id="SSF100895">
    <property type="entry name" value="Kazal-type serine protease inhibitors"/>
    <property type="match status" value="1"/>
</dbReference>
<sequence length="1137" mass="127262">MTTVPQLSDSDMPTTTAALTSSGLDAQNGHRKGHRRQESQYEMTGLYSESVQDDSSADLPQDTESDSLPSRVIVQQQPQLQNVTVSTTLTNPAVTTTCITSSTPDTVIKCHSRQSSATLVDREKTYHNDTDNEELSKDCGILSCRPAQIQKLARIKIFVLLLSMLVTLQQALSSGYINSVITTIEKRFDIPSSLSGLIASSYEIGNVITVIFVSYLGSSRHIPVWIGVGAVIMGIGSTLFSIPHFIGDVNPGVMLDNKTSDNICRLVSVREQDMGLGRIGQHFSKNPAFNQHNNLREPNCLESNPSTFGPVLFFVLAQVLLGCGGSPLFTLGTTYVDDHVKKESSSMYIGFMYSMAAFGPVLGFLLGAYLLSFHMDAFSGNVINIDPSDRRFIGMWWFGFLLCGLLLIIVAIPFFSFPKVLTREKKKIRSAEQYRQQIVIPSHNSSNSLPRQQPQQQQQQQKPSSQSNQQQQQSNTSTNNNNVKANGYGKDIKDIPLSMWRLISNPVYIVTCFGACMELMIVSGFVVFLPKYLETQFSLGKSQASIYTGAIAIPGACIGIFIGGCVLKRFQLKPKGAVQFVLISNIICLMCYALLFSLGCDNLKMAGTTIPYYNNTPQQNMEPFRVNLTAACNFGCKCTAQDVEPVCGNNGLTYFSPCHAGCTSSSSSNYSDCACVHQNVTPKQQPQQQSFVGPEGAQAHALNADENFQEVTVIPVATAGPCHKPCRTIFPFLILLFFMTFIVASTQMPLLMIVLRSVSEEERSFALGMQFVIFRLFGYIPAPILFGNLIDSSCLLWKSTCGETGGRCLIYDIEMFRFKYIGLCTSIKVVALSIFVVDWWLVRRRKHLEKLQPLTANDIVGSIISLDKLFEEKELQTGEMIDCEDVNLRVVMASRHLRNDSKSIQLEIKHDDKNLMNNRLPHQKHTRSSSCDVKITRSNSSNSDVDRLRKMRNSHTRTSSRDYEFLNNQLNNQNANNSNIRYIVNHLKKPMSNLNSNFNLNQNFKDRRRHMRNHSYGQEFSFLPNNAIIRLDNDLANKFLLSTSGNNSRHHSRKNSYDTTAHHVDVNLLHQKLNNQKINDDLLFDEEECDEDQSTHPSVAVIAEEDTILRHRRTNSKDLNVPIEIKKMQEEKPTTDL</sequence>
<feature type="transmembrane region" description="Helical" evidence="9">
    <location>
        <begin position="820"/>
        <end position="842"/>
    </location>
</feature>